<evidence type="ECO:0000313" key="4">
    <source>
        <dbReference type="Proteomes" id="UP001549139"/>
    </source>
</evidence>
<proteinExistence type="predicted"/>
<dbReference type="InterPro" id="IPR046609">
    <property type="entry name" value="DUF6668"/>
</dbReference>
<dbReference type="EMBL" id="JAAXPF010000013">
    <property type="protein sequence ID" value="NKY69585.1"/>
    <property type="molecule type" value="Genomic_DNA"/>
</dbReference>
<dbReference type="Proteomes" id="UP000554284">
    <property type="component" value="Unassembled WGS sequence"/>
</dbReference>
<protein>
    <submittedName>
        <fullName evidence="2">Uncharacterized protein</fullName>
    </submittedName>
</protein>
<dbReference type="Pfam" id="PF20373">
    <property type="entry name" value="DUF6668"/>
    <property type="match status" value="1"/>
</dbReference>
<name>A0A7X6RFE5_9CORY</name>
<accession>A0A7X6RFE5</accession>
<evidence type="ECO:0000313" key="1">
    <source>
        <dbReference type="EMBL" id="MET3945287.1"/>
    </source>
</evidence>
<evidence type="ECO:0000313" key="3">
    <source>
        <dbReference type="Proteomes" id="UP000554284"/>
    </source>
</evidence>
<dbReference type="AlphaFoldDB" id="A0A7X6RFE5"/>
<keyword evidence="4" id="KW-1185">Reference proteome</keyword>
<organism evidence="2 3">
    <name type="scientific">Corynebacterium mucifaciens</name>
    <dbReference type="NCBI Taxonomy" id="57171"/>
    <lineage>
        <taxon>Bacteria</taxon>
        <taxon>Bacillati</taxon>
        <taxon>Actinomycetota</taxon>
        <taxon>Actinomycetes</taxon>
        <taxon>Mycobacteriales</taxon>
        <taxon>Corynebacteriaceae</taxon>
        <taxon>Corynebacterium</taxon>
    </lineage>
</organism>
<sequence length="209" mass="22832">MSSSAAAQLRRVSLPEKAGLKVANSPLAPSGEWSPLVWLVGAHGGAGTSTLARVLGPFGDAGQTWPAEDEHRWCVVVARSTRSGVEAAHDAVLQAQAGKVGHCCVWGVILVEDAPGKTPKSIEQRISVLEKIVPTIWRVPYVGEWRENLLDRLPEWSPLDEPQEPESTSRVLRKRTKVSALEQVPQPVRRIGEELVERAYEAHKQTSSN</sequence>
<evidence type="ECO:0000313" key="2">
    <source>
        <dbReference type="EMBL" id="NKY69585.1"/>
    </source>
</evidence>
<dbReference type="EMBL" id="JBEPNZ010000002">
    <property type="protein sequence ID" value="MET3945287.1"/>
    <property type="molecule type" value="Genomic_DNA"/>
</dbReference>
<reference evidence="1 4" key="2">
    <citation type="submission" date="2024-06" db="EMBL/GenBank/DDBJ databases">
        <title>Sequencing the genomes of 1000 actinobacteria strains.</title>
        <authorList>
            <person name="Klenk H.-P."/>
        </authorList>
    </citation>
    <scope>NUCLEOTIDE SEQUENCE [LARGE SCALE GENOMIC DNA]</scope>
    <source>
        <strain evidence="1 4">DSM 44265</strain>
    </source>
</reference>
<reference evidence="2 3" key="1">
    <citation type="submission" date="2020-04" db="EMBL/GenBank/DDBJ databases">
        <title>MicrobeNet Type strains.</title>
        <authorList>
            <person name="Nicholson A.C."/>
        </authorList>
    </citation>
    <scope>NUCLEOTIDE SEQUENCE [LARGE SCALE GENOMIC DNA]</scope>
    <source>
        <strain evidence="2 3">ATCC 700355</strain>
    </source>
</reference>
<comment type="caution">
    <text evidence="2">The sequence shown here is derived from an EMBL/GenBank/DDBJ whole genome shotgun (WGS) entry which is preliminary data.</text>
</comment>
<dbReference type="RefSeq" id="WP_168685987.1">
    <property type="nucleotide sequence ID" value="NZ_JAAXPF010000013.1"/>
</dbReference>
<gene>
    <name evidence="2" type="ORF">HF989_09475</name>
    <name evidence="1" type="ORF">JOF50_002150</name>
</gene>
<dbReference type="Proteomes" id="UP001549139">
    <property type="component" value="Unassembled WGS sequence"/>
</dbReference>